<reference evidence="2 3" key="1">
    <citation type="submission" date="2014-04" db="EMBL/GenBank/DDBJ databases">
        <title>Variable characteristics of bacteriocin-producing Streptococcus salivarius strains isolated from Malaysian subjects.</title>
        <authorList>
            <person name="Philip K."/>
            <person name="Barbour A."/>
        </authorList>
    </citation>
    <scope>NUCLEOTIDE SEQUENCE [LARGE SCALE GENOMIC DNA]</scope>
    <source>
        <strain evidence="2 3">NU10</strain>
    </source>
</reference>
<protein>
    <recommendedName>
        <fullName evidence="1">HTH cro/C1-type domain-containing protein</fullName>
    </recommendedName>
</protein>
<evidence type="ECO:0000313" key="2">
    <source>
        <dbReference type="EMBL" id="KEO44718.1"/>
    </source>
</evidence>
<dbReference type="PROSITE" id="PS50943">
    <property type="entry name" value="HTH_CROC1"/>
    <property type="match status" value="1"/>
</dbReference>
<proteinExistence type="predicted"/>
<accession>A0A074IUE4</accession>
<organism evidence="2 3">
    <name type="scientific">Streptococcus salivarius</name>
    <dbReference type="NCBI Taxonomy" id="1304"/>
    <lineage>
        <taxon>Bacteria</taxon>
        <taxon>Bacillati</taxon>
        <taxon>Bacillota</taxon>
        <taxon>Bacilli</taxon>
        <taxon>Lactobacillales</taxon>
        <taxon>Streptococcaceae</taxon>
        <taxon>Streptococcus</taxon>
    </lineage>
</organism>
<evidence type="ECO:0000313" key="3">
    <source>
        <dbReference type="Proteomes" id="UP000027855"/>
    </source>
</evidence>
<evidence type="ECO:0000259" key="1">
    <source>
        <dbReference type="PROSITE" id="PS50943"/>
    </source>
</evidence>
<dbReference type="CDD" id="cd00093">
    <property type="entry name" value="HTH_XRE"/>
    <property type="match status" value="1"/>
</dbReference>
<dbReference type="EMBL" id="JJMT01000017">
    <property type="protein sequence ID" value="KEO44718.1"/>
    <property type="molecule type" value="Genomic_DNA"/>
</dbReference>
<dbReference type="Gene3D" id="1.10.260.40">
    <property type="entry name" value="lambda repressor-like DNA-binding domains"/>
    <property type="match status" value="1"/>
</dbReference>
<name>A0A074IUE4_STRSL</name>
<dbReference type="InterPro" id="IPR001387">
    <property type="entry name" value="Cro/C1-type_HTH"/>
</dbReference>
<comment type="caution">
    <text evidence="2">The sequence shown here is derived from an EMBL/GenBank/DDBJ whole genome shotgun (WGS) entry which is preliminary data.</text>
</comment>
<dbReference type="GO" id="GO:0003677">
    <property type="term" value="F:DNA binding"/>
    <property type="evidence" value="ECO:0007669"/>
    <property type="project" value="InterPro"/>
</dbReference>
<dbReference type="SUPFAM" id="SSF47413">
    <property type="entry name" value="lambda repressor-like DNA-binding domains"/>
    <property type="match status" value="1"/>
</dbReference>
<feature type="domain" description="HTH cro/C1-type" evidence="1">
    <location>
        <begin position="7"/>
        <end position="41"/>
    </location>
</feature>
<dbReference type="Proteomes" id="UP000027855">
    <property type="component" value="Unassembled WGS sequence"/>
</dbReference>
<dbReference type="Pfam" id="PF01381">
    <property type="entry name" value="HTH_3"/>
    <property type="match status" value="1"/>
</dbReference>
<dbReference type="RefSeq" id="WP_037602372.1">
    <property type="nucleotide sequence ID" value="NZ_JJMS01000022.1"/>
</dbReference>
<dbReference type="InterPro" id="IPR010982">
    <property type="entry name" value="Lambda_DNA-bd_dom_sf"/>
</dbReference>
<gene>
    <name evidence="2" type="ORF">DL07_03805</name>
</gene>
<sequence length="68" mass="7866">MMSKNKIRGYRAMLGKTQKEMAKALNISPQSYYNKENGNVSFKDGEKLLFKKLVADLFPDITIEDIFF</sequence>
<dbReference type="AlphaFoldDB" id="A0A074IUE4"/>